<dbReference type="EMBL" id="MHTT01000008">
    <property type="protein sequence ID" value="OHA65964.1"/>
    <property type="molecule type" value="Genomic_DNA"/>
</dbReference>
<dbReference type="Gene3D" id="3.40.50.2020">
    <property type="match status" value="1"/>
</dbReference>
<protein>
    <recommendedName>
        <fullName evidence="2">Phosphoribosyltransferase domain-containing protein</fullName>
    </recommendedName>
</protein>
<feature type="domain" description="Phosphoribosyltransferase" evidence="2">
    <location>
        <begin position="230"/>
        <end position="262"/>
    </location>
</feature>
<proteinExistence type="inferred from homology"/>
<dbReference type="AlphaFoldDB" id="A0A1G2QZA0"/>
<dbReference type="CDD" id="cd06223">
    <property type="entry name" value="PRTases_typeI"/>
    <property type="match status" value="1"/>
</dbReference>
<reference evidence="3 4" key="1">
    <citation type="journal article" date="2016" name="Nat. Commun.">
        <title>Thousands of microbial genomes shed light on interconnected biogeochemical processes in an aquifer system.</title>
        <authorList>
            <person name="Anantharaman K."/>
            <person name="Brown C.T."/>
            <person name="Hug L.A."/>
            <person name="Sharon I."/>
            <person name="Castelle C.J."/>
            <person name="Probst A.J."/>
            <person name="Thomas B.C."/>
            <person name="Singh A."/>
            <person name="Wilkins M.J."/>
            <person name="Karaoz U."/>
            <person name="Brodie E.L."/>
            <person name="Williams K.H."/>
            <person name="Hubbard S.S."/>
            <person name="Banfield J.F."/>
        </authorList>
    </citation>
    <scope>NUCLEOTIDE SEQUENCE [LARGE SCALE GENOMIC DNA]</scope>
</reference>
<dbReference type="InterPro" id="IPR000836">
    <property type="entry name" value="PRTase_dom"/>
</dbReference>
<dbReference type="PANTHER" id="PTHR47505">
    <property type="entry name" value="DNA UTILIZATION PROTEIN YHGH"/>
    <property type="match status" value="1"/>
</dbReference>
<accession>A0A1G2QZA0</accession>
<dbReference type="STRING" id="1802448.A2672_00015"/>
<evidence type="ECO:0000256" key="1">
    <source>
        <dbReference type="ARBA" id="ARBA00008007"/>
    </source>
</evidence>
<name>A0A1G2QZA0_9BACT</name>
<dbReference type="Pfam" id="PF00156">
    <property type="entry name" value="Pribosyltran"/>
    <property type="match status" value="1"/>
</dbReference>
<gene>
    <name evidence="3" type="ORF">A2672_00015</name>
</gene>
<dbReference type="SUPFAM" id="SSF53271">
    <property type="entry name" value="PRTase-like"/>
    <property type="match status" value="1"/>
</dbReference>
<evidence type="ECO:0000313" key="3">
    <source>
        <dbReference type="EMBL" id="OHA65964.1"/>
    </source>
</evidence>
<comment type="similarity">
    <text evidence="1">Belongs to the ComF/GntX family.</text>
</comment>
<evidence type="ECO:0000259" key="2">
    <source>
        <dbReference type="Pfam" id="PF00156"/>
    </source>
</evidence>
<comment type="caution">
    <text evidence="3">The sequence shown here is derived from an EMBL/GenBank/DDBJ whole genome shotgun (WGS) entry which is preliminary data.</text>
</comment>
<dbReference type="Proteomes" id="UP000178065">
    <property type="component" value="Unassembled WGS sequence"/>
</dbReference>
<sequence>MREILEKVKNGVLDAVFPATCMGCGREGKYICQRCEGFVSEVAFICPVCEQSSFAGERHQTCKSFYGFDGLVSIWEYEGLMKSLLHYIKYNGITHAAKETTERAFEVIGRDRERFGAFLSFLLSQDTFVTYVPMFKKKERKRGFNQAEILARELGKIAGKETLCALEKIHDTKPQVELKKEERLVIVQGAFQTTLPAFADLPAGKVGALAGRQITNPDNQLSMVNHQWSAPQKVVLVDDVWTTGATMKECCRVLKRAGAKEIWGLTIARTP</sequence>
<evidence type="ECO:0000313" key="4">
    <source>
        <dbReference type="Proteomes" id="UP000178065"/>
    </source>
</evidence>
<organism evidence="3 4">
    <name type="scientific">Candidatus Wildermuthbacteria bacterium RIFCSPHIGHO2_01_FULL_49_22b</name>
    <dbReference type="NCBI Taxonomy" id="1802448"/>
    <lineage>
        <taxon>Bacteria</taxon>
        <taxon>Candidatus Wildermuthiibacteriota</taxon>
    </lineage>
</organism>
<dbReference type="PANTHER" id="PTHR47505:SF1">
    <property type="entry name" value="DNA UTILIZATION PROTEIN YHGH"/>
    <property type="match status" value="1"/>
</dbReference>
<dbReference type="InterPro" id="IPR029057">
    <property type="entry name" value="PRTase-like"/>
</dbReference>
<dbReference type="InterPro" id="IPR051910">
    <property type="entry name" value="ComF/GntX_DNA_util-trans"/>
</dbReference>